<feature type="domain" description="HTH iclR-type" evidence="5">
    <location>
        <begin position="23"/>
        <end position="84"/>
    </location>
</feature>
<evidence type="ECO:0000259" key="5">
    <source>
        <dbReference type="PROSITE" id="PS51077"/>
    </source>
</evidence>
<gene>
    <name evidence="7" type="ORF">MUB52_16905</name>
</gene>
<feature type="compositionally biased region" description="Basic and acidic residues" evidence="4">
    <location>
        <begin position="270"/>
        <end position="289"/>
    </location>
</feature>
<dbReference type="PANTHER" id="PTHR30136">
    <property type="entry name" value="HELIX-TURN-HELIX TRANSCRIPTIONAL REGULATOR, ICLR FAMILY"/>
    <property type="match status" value="1"/>
</dbReference>
<keyword evidence="8" id="KW-1185">Reference proteome</keyword>
<dbReference type="InterPro" id="IPR029016">
    <property type="entry name" value="GAF-like_dom_sf"/>
</dbReference>
<dbReference type="InterPro" id="IPR005471">
    <property type="entry name" value="Tscrpt_reg_IclR_N"/>
</dbReference>
<dbReference type="Gene3D" id="3.30.450.40">
    <property type="match status" value="1"/>
</dbReference>
<evidence type="ECO:0000256" key="1">
    <source>
        <dbReference type="ARBA" id="ARBA00023015"/>
    </source>
</evidence>
<dbReference type="Pfam" id="PF09339">
    <property type="entry name" value="HTH_IclR"/>
    <property type="match status" value="1"/>
</dbReference>
<dbReference type="InterPro" id="IPR036388">
    <property type="entry name" value="WH-like_DNA-bd_sf"/>
</dbReference>
<keyword evidence="1" id="KW-0805">Transcription regulation</keyword>
<evidence type="ECO:0000256" key="2">
    <source>
        <dbReference type="ARBA" id="ARBA00023125"/>
    </source>
</evidence>
<dbReference type="Pfam" id="PF01614">
    <property type="entry name" value="IclR_C"/>
    <property type="match status" value="1"/>
</dbReference>
<dbReference type="PANTHER" id="PTHR30136:SF24">
    <property type="entry name" value="HTH-TYPE TRANSCRIPTIONAL REPRESSOR ALLR"/>
    <property type="match status" value="1"/>
</dbReference>
<dbReference type="Gene3D" id="1.10.10.10">
    <property type="entry name" value="Winged helix-like DNA-binding domain superfamily/Winged helix DNA-binding domain"/>
    <property type="match status" value="1"/>
</dbReference>
<keyword evidence="2" id="KW-0238">DNA-binding</keyword>
<dbReference type="SUPFAM" id="SSF46785">
    <property type="entry name" value="Winged helix' DNA-binding domain"/>
    <property type="match status" value="1"/>
</dbReference>
<dbReference type="InterPro" id="IPR036390">
    <property type="entry name" value="WH_DNA-bd_sf"/>
</dbReference>
<comment type="caution">
    <text evidence="7">The sequence shown here is derived from an EMBL/GenBank/DDBJ whole genome shotgun (WGS) entry which is preliminary data.</text>
</comment>
<evidence type="ECO:0000313" key="8">
    <source>
        <dbReference type="Proteomes" id="UP001208690"/>
    </source>
</evidence>
<keyword evidence="3" id="KW-0804">Transcription</keyword>
<evidence type="ECO:0000313" key="7">
    <source>
        <dbReference type="EMBL" id="MCV3273113.1"/>
    </source>
</evidence>
<name>A0ABT3BIR5_9RHOB</name>
<feature type="compositionally biased region" description="Basic residues" evidence="4">
    <location>
        <begin position="1"/>
        <end position="13"/>
    </location>
</feature>
<organism evidence="7 8">
    <name type="scientific">Roseobacter sinensis</name>
    <dbReference type="NCBI Taxonomy" id="2931391"/>
    <lineage>
        <taxon>Bacteria</taxon>
        <taxon>Pseudomonadati</taxon>
        <taxon>Pseudomonadota</taxon>
        <taxon>Alphaproteobacteria</taxon>
        <taxon>Rhodobacterales</taxon>
        <taxon>Roseobacteraceae</taxon>
        <taxon>Roseobacter</taxon>
    </lineage>
</organism>
<dbReference type="SMART" id="SM00346">
    <property type="entry name" value="HTH_ICLR"/>
    <property type="match status" value="1"/>
</dbReference>
<feature type="domain" description="IclR-ED" evidence="6">
    <location>
        <begin position="85"/>
        <end position="268"/>
    </location>
</feature>
<dbReference type="PROSITE" id="PS51077">
    <property type="entry name" value="HTH_ICLR"/>
    <property type="match status" value="1"/>
</dbReference>
<proteinExistence type="predicted"/>
<dbReference type="SUPFAM" id="SSF55781">
    <property type="entry name" value="GAF domain-like"/>
    <property type="match status" value="1"/>
</dbReference>
<dbReference type="InterPro" id="IPR014757">
    <property type="entry name" value="Tscrpt_reg_IclR_C"/>
</dbReference>
<feature type="region of interest" description="Disordered" evidence="4">
    <location>
        <begin position="269"/>
        <end position="289"/>
    </location>
</feature>
<protein>
    <submittedName>
        <fullName evidence="7">IclR family transcriptional regulator</fullName>
    </submittedName>
</protein>
<accession>A0ABT3BIR5</accession>
<evidence type="ECO:0000256" key="4">
    <source>
        <dbReference type="SAM" id="MobiDB-lite"/>
    </source>
</evidence>
<feature type="region of interest" description="Disordered" evidence="4">
    <location>
        <begin position="1"/>
        <end position="20"/>
    </location>
</feature>
<dbReference type="RefSeq" id="WP_263845431.1">
    <property type="nucleotide sequence ID" value="NZ_JALIEB010000012.1"/>
</dbReference>
<dbReference type="Proteomes" id="UP001208690">
    <property type="component" value="Unassembled WGS sequence"/>
</dbReference>
<evidence type="ECO:0000256" key="3">
    <source>
        <dbReference type="ARBA" id="ARBA00023163"/>
    </source>
</evidence>
<sequence length="289" mass="31453">MTPQKRQRGRPKSQFRESSAGTLQSLDRALGILTAVSKAERATLTDLSLSLGVPTATTHRILTTLQKHGFVAFDDERQDWVIGIEAYRTGVSFLNRTGLSAVSRPIMRQLMERTGETANLAIADGAEVVFVAQIESNNPIRAFFARGTRTSMHASGTGKAILSALPEAEVRKMLLSSGLTSFTDNTLTTPDAFFADLATTRERGWSFDREERYAGMSCIGSVIYDEYRDPCAGVSISGPSTRFDTHRVPELGATVADAARQITQLIGGRFPDHMAGSDRQDDPPDHDAA</sequence>
<dbReference type="PROSITE" id="PS51078">
    <property type="entry name" value="ICLR_ED"/>
    <property type="match status" value="1"/>
</dbReference>
<dbReference type="EMBL" id="JALIEB010000012">
    <property type="protein sequence ID" value="MCV3273113.1"/>
    <property type="molecule type" value="Genomic_DNA"/>
</dbReference>
<evidence type="ECO:0000259" key="6">
    <source>
        <dbReference type="PROSITE" id="PS51078"/>
    </source>
</evidence>
<reference evidence="7 8" key="1">
    <citation type="submission" date="2022-04" db="EMBL/GenBank/DDBJ databases">
        <title>Roseobacter sp. WL0113 is a bacterium isolated from neritic sediment.</title>
        <authorList>
            <person name="Wang L."/>
            <person name="He W."/>
            <person name="Zhang D.-F."/>
        </authorList>
    </citation>
    <scope>NUCLEOTIDE SEQUENCE [LARGE SCALE GENOMIC DNA]</scope>
    <source>
        <strain evidence="7 8">WL0113</strain>
    </source>
</reference>
<dbReference type="InterPro" id="IPR050707">
    <property type="entry name" value="HTH_MetabolicPath_Reg"/>
</dbReference>